<reference evidence="2 3" key="1">
    <citation type="submission" date="2023-02" db="EMBL/GenBank/DDBJ databases">
        <title>LHISI_Scaffold_Assembly.</title>
        <authorList>
            <person name="Stuart O.P."/>
            <person name="Cleave R."/>
            <person name="Magrath M.J.L."/>
            <person name="Mikheyev A.S."/>
        </authorList>
    </citation>
    <scope>NUCLEOTIDE SEQUENCE [LARGE SCALE GENOMIC DNA]</scope>
    <source>
        <strain evidence="2">Daus_M_001</strain>
        <tissue evidence="2">Leg muscle</tissue>
    </source>
</reference>
<dbReference type="Proteomes" id="UP001159363">
    <property type="component" value="Chromosome 16"/>
</dbReference>
<comment type="caution">
    <text evidence="2">The sequence shown here is derived from an EMBL/GenBank/DDBJ whole genome shotgun (WGS) entry which is preliminary data.</text>
</comment>
<evidence type="ECO:0000313" key="2">
    <source>
        <dbReference type="EMBL" id="KAJ8866152.1"/>
    </source>
</evidence>
<dbReference type="EMBL" id="JARBHB010000017">
    <property type="protein sequence ID" value="KAJ8866152.1"/>
    <property type="molecule type" value="Genomic_DNA"/>
</dbReference>
<feature type="region of interest" description="Disordered" evidence="1">
    <location>
        <begin position="339"/>
        <end position="365"/>
    </location>
</feature>
<name>A0ABQ9G0Z3_9NEOP</name>
<gene>
    <name evidence="2" type="ORF">PR048_033676</name>
</gene>
<keyword evidence="3" id="KW-1185">Reference proteome</keyword>
<protein>
    <submittedName>
        <fullName evidence="2">Uncharacterized protein</fullName>
    </submittedName>
</protein>
<accession>A0ABQ9G0Z3</accession>
<proteinExistence type="predicted"/>
<sequence length="685" mass="75821">MVKFTDIQLGGQDGHRGTGLTEHEQLRCSDLTPCHKKTLNNEGNFDCDYRCETNHVRKGAAVANGARLPAGSPPDFHKWESCRTMPLIGGSSRGYPASPAPSFRRRFIITSITLIGYQDLAVKSCQNLFTSRYNAQFNVYSVQHECAFTHAWLHHCGPKLEPRSDLRSTQKTVASFEFRYALEIEMKFISIRRNWRFKISIRDQQPSSTNANHELSLAQHSYIETKIKLDPVSNLGSFDLGSGRKDVGATGPQSYITRTGFNPRAGSPDFRKWESCRPDDAVDRRVFSGISRSPRPFIPASLHIHFNHSHWLSRPRLLRSAQNLFTHITHGLELQFQAQERGSDKGDNKQLSYRPGASTRNPANTTCRQIVDPIPAGRLTFAETGVCLTSSTPHVRWAGLLVCKYGRRGAAAFPSLVRHLDYVTPASQSRTTRASLPGLQIPTDEMMSLQVHTLAHSMKHVFHKPATTLLPVLESQMSPPATDSRNIGMAETWNNNGSHVWLPHRVESLTGRILRPLPCPHSSGVVWLTFGRRVAGSRLGASDAADFQFACRTSRALGPAVAGRLDCSPPYRCELGSTPGRVAPGFLQVGIVADDAACRLVFSGISRFPTALEFRRYLISPASALKTSSLRAAIISQLQLGRAFKRYLRVTGEARTVASRPLDACHDKAIGILATPILGRRECLG</sequence>
<evidence type="ECO:0000256" key="1">
    <source>
        <dbReference type="SAM" id="MobiDB-lite"/>
    </source>
</evidence>
<organism evidence="2 3">
    <name type="scientific">Dryococelus australis</name>
    <dbReference type="NCBI Taxonomy" id="614101"/>
    <lineage>
        <taxon>Eukaryota</taxon>
        <taxon>Metazoa</taxon>
        <taxon>Ecdysozoa</taxon>
        <taxon>Arthropoda</taxon>
        <taxon>Hexapoda</taxon>
        <taxon>Insecta</taxon>
        <taxon>Pterygota</taxon>
        <taxon>Neoptera</taxon>
        <taxon>Polyneoptera</taxon>
        <taxon>Phasmatodea</taxon>
        <taxon>Verophasmatodea</taxon>
        <taxon>Anareolatae</taxon>
        <taxon>Phasmatidae</taxon>
        <taxon>Eurycanthinae</taxon>
        <taxon>Dryococelus</taxon>
    </lineage>
</organism>
<evidence type="ECO:0000313" key="3">
    <source>
        <dbReference type="Proteomes" id="UP001159363"/>
    </source>
</evidence>